<dbReference type="AlphaFoldDB" id="A0A2Z7BE25"/>
<accession>A0A2Z7BE25</accession>
<gene>
    <name evidence="2" type="ORF">F511_24182</name>
</gene>
<dbReference type="Proteomes" id="UP000250235">
    <property type="component" value="Unassembled WGS sequence"/>
</dbReference>
<feature type="region of interest" description="Disordered" evidence="1">
    <location>
        <begin position="1"/>
        <end position="33"/>
    </location>
</feature>
<reference evidence="2 3" key="1">
    <citation type="journal article" date="2015" name="Proc. Natl. Acad. Sci. U.S.A.">
        <title>The resurrection genome of Boea hygrometrica: A blueprint for survival of dehydration.</title>
        <authorList>
            <person name="Xiao L."/>
            <person name="Yang G."/>
            <person name="Zhang L."/>
            <person name="Yang X."/>
            <person name="Zhao S."/>
            <person name="Ji Z."/>
            <person name="Zhou Q."/>
            <person name="Hu M."/>
            <person name="Wang Y."/>
            <person name="Chen M."/>
            <person name="Xu Y."/>
            <person name="Jin H."/>
            <person name="Xiao X."/>
            <person name="Hu G."/>
            <person name="Bao F."/>
            <person name="Hu Y."/>
            <person name="Wan P."/>
            <person name="Li L."/>
            <person name="Deng X."/>
            <person name="Kuang T."/>
            <person name="Xiang C."/>
            <person name="Zhu J.K."/>
            <person name="Oliver M.J."/>
            <person name="He Y."/>
        </authorList>
    </citation>
    <scope>NUCLEOTIDE SEQUENCE [LARGE SCALE GENOMIC DNA]</scope>
    <source>
        <strain evidence="3">cv. XS01</strain>
    </source>
</reference>
<feature type="compositionally biased region" description="Basic and acidic residues" evidence="1">
    <location>
        <begin position="261"/>
        <end position="271"/>
    </location>
</feature>
<organism evidence="2 3">
    <name type="scientific">Dorcoceras hygrometricum</name>
    <dbReference type="NCBI Taxonomy" id="472368"/>
    <lineage>
        <taxon>Eukaryota</taxon>
        <taxon>Viridiplantae</taxon>
        <taxon>Streptophyta</taxon>
        <taxon>Embryophyta</taxon>
        <taxon>Tracheophyta</taxon>
        <taxon>Spermatophyta</taxon>
        <taxon>Magnoliopsida</taxon>
        <taxon>eudicotyledons</taxon>
        <taxon>Gunneridae</taxon>
        <taxon>Pentapetalae</taxon>
        <taxon>asterids</taxon>
        <taxon>lamiids</taxon>
        <taxon>Lamiales</taxon>
        <taxon>Gesneriaceae</taxon>
        <taxon>Didymocarpoideae</taxon>
        <taxon>Trichosporeae</taxon>
        <taxon>Loxocarpinae</taxon>
        <taxon>Dorcoceras</taxon>
    </lineage>
</organism>
<feature type="region of interest" description="Disordered" evidence="1">
    <location>
        <begin position="247"/>
        <end position="271"/>
    </location>
</feature>
<protein>
    <submittedName>
        <fullName evidence="2">Resolvase</fullName>
    </submittedName>
</protein>
<sequence length="295" mass="33530">MNSDSDDGGAASATGGDSDGATVGGGGREDKNNRGITTLCDFENTFSDLLIGSWDKNNRGITTLCDFENTFSDLLIGSWTRTNIRNPELEQVQDFRIDLRTPEPKEVQHSQIDLITSELEQAYPRCILPRIRPSVQRLDLVVPRGCILTRTRPGGSLRCTNEDIESQYFHRYIDGAPRRVEKPRCEWTAEDKKKANLDNVAKDIDPGQEHVQHDQDAPGSDQFHEGIDTSMVERLDRRLIRSTTRISTPSPVCTRKPMKISRTESPRRDGRNIFRRWRRAAATTREEGRREEFVE</sequence>
<evidence type="ECO:0000313" key="2">
    <source>
        <dbReference type="EMBL" id="KZV32743.1"/>
    </source>
</evidence>
<evidence type="ECO:0000313" key="3">
    <source>
        <dbReference type="Proteomes" id="UP000250235"/>
    </source>
</evidence>
<proteinExistence type="predicted"/>
<feature type="compositionally biased region" description="Low complexity" evidence="1">
    <location>
        <begin position="8"/>
        <end position="21"/>
    </location>
</feature>
<dbReference type="EMBL" id="KV006361">
    <property type="protein sequence ID" value="KZV32743.1"/>
    <property type="molecule type" value="Genomic_DNA"/>
</dbReference>
<keyword evidence="3" id="KW-1185">Reference proteome</keyword>
<evidence type="ECO:0000256" key="1">
    <source>
        <dbReference type="SAM" id="MobiDB-lite"/>
    </source>
</evidence>
<name>A0A2Z7BE25_9LAMI</name>